<feature type="compositionally biased region" description="Basic and acidic residues" evidence="8">
    <location>
        <begin position="227"/>
        <end position="247"/>
    </location>
</feature>
<keyword evidence="6" id="KW-0963">Cytoplasm</keyword>
<feature type="region of interest" description="Disordered" evidence="8">
    <location>
        <begin position="226"/>
        <end position="247"/>
    </location>
</feature>
<sequence>MSFLSSMQQYVTSGISSLGLGNRRFSLSKQDANENQSHGGQTQNQTGLGAPLPTPNLQQTMGSGSTASNIFNVVAPTVSSVPGQGSMGNYPSGGVVIGNPNATNPLLGYPKVVPTPGVTAAMSTSTTSAVGTSSASSTPVSSRRQSRALECMAPPRTGSFRHRNAPLHQPEPSPRTPLAFCKRRLSWPEVDPRSNSGVQETDGSYFENFTSLGWKRENRRMSATRAAEARAEAHHDQERETPKISEDSIENQEKKEKLYLEVLNTIANTVGAPATGGQFTHYKEEMYLHAQRAFGMSPDRHYRLLHATAEDKPKVIVLSVVVLEAEGLEAKDANGFSDPYCMLGIQPDGGPPVSPLPLPPTPRALSADMNAFDNNASDSPPHRKHSFRLSFKRREGNRREQRDSLGGPVPAKFICATSIKPHTLTPKWNEKFKFDIDDMNTDTFHLDIWDHDDESCVLDAVSRLNEVRGVRGLGRFFKQVCQSARQGSQDDFLGCVNIPIADIPSTGMEGWFKLEARSHRSTVQGRIRLKLWLSTRDGQSGDGSQADRDHTMDVNNIEELQTVFMQHEVATHEPSWTWNGELPGPALTMLHQMAVQADLAELHCAAARFVAAAKLNRSTPLDPKFIHRLLTEVEKQWSTASQDHLTREFEQWLAEAMNGFVERSLHQIRQHRKVFPALNPPSLIRLEFLLRCLGLLGSMRAFRVVCPFNKGVRGEVVNALRKGSITWGQSILKESQNQPNPMAHFVTTLTADIQIGQSYYHSLFDNTSGIQYFSIVYKQFDALIGEEVYHRMEAGQVPGIHPNLAHYTVLEGDTESIDIKPFELFLALQEFCQLKRFLSVQPQPPEKPLALAQCHEWFIPTFERWMMVSKAKALQRIRAAIRLDAICEGERVVRYSSSSVDTASTLVNIKEFWKTMCWPDDDSGIMLEAQLIDVVCSTAMHYCDLIHTALADSGYYEVQGPFRCSDDMCVTVNNLEYVRFTLSDFRSEDNPMDEGADNLLETSLAHMESRCERILSKLAPLMQMSLQKAVFHLAWSPDSLPANQAIVPLLEYMDSHLGALNSALLPKNFNRALRFVWKTVLGEMSRQMETGDDSEKPSNFHKRLYEALQLLVDFFHAEGQGLALEYLHSEDFWHIEQRLQFHKTETWRLIDMYHISRLREQYMATLPSPYGSLAVRAYLNHDSLCVEVLHGRDIVPLDPNGFSDPFVIIELLPRRIFGHCMEQQTNVHKKTLNPIFDECFEFSVTLEQCLVEGAMICFTVMDHDVITANDFGGEAFLALGNIPGVADYGTSVENFHGLKQIELPLIQQTDKANPILQILELRVNDKQAQDFVRKQKDRIIQ</sequence>
<evidence type="ECO:0000313" key="13">
    <source>
        <dbReference type="Proteomes" id="UP000095300"/>
    </source>
</evidence>
<feature type="compositionally biased region" description="Low complexity" evidence="8">
    <location>
        <begin position="124"/>
        <end position="142"/>
    </location>
</feature>
<evidence type="ECO:0000256" key="1">
    <source>
        <dbReference type="ARBA" id="ARBA00004172"/>
    </source>
</evidence>
<dbReference type="Gene3D" id="1.10.357.50">
    <property type="match status" value="1"/>
</dbReference>
<feature type="domain" description="MHD2" evidence="11">
    <location>
        <begin position="1043"/>
        <end position="1153"/>
    </location>
</feature>
<evidence type="ECO:0000256" key="2">
    <source>
        <dbReference type="ARBA" id="ARBA00004496"/>
    </source>
</evidence>
<dbReference type="InterPro" id="IPR035892">
    <property type="entry name" value="C2_domain_sf"/>
</dbReference>
<dbReference type="InterPro" id="IPR010439">
    <property type="entry name" value="MUN_dom"/>
</dbReference>
<evidence type="ECO:0000256" key="6">
    <source>
        <dbReference type="ARBA" id="ARBA00022490"/>
    </source>
</evidence>
<feature type="domain" description="C2" evidence="9">
    <location>
        <begin position="1165"/>
        <end position="1292"/>
    </location>
</feature>
<evidence type="ECO:0008006" key="14">
    <source>
        <dbReference type="Google" id="ProtNLM"/>
    </source>
</evidence>
<comment type="similarity">
    <text evidence="4">Belongs to the unc-13 family.</text>
</comment>
<feature type="domain" description="C2" evidence="9">
    <location>
        <begin position="299"/>
        <end position="512"/>
    </location>
</feature>
<dbReference type="InterPro" id="IPR000008">
    <property type="entry name" value="C2_dom"/>
</dbReference>
<dbReference type="Proteomes" id="UP000095300">
    <property type="component" value="Unassembled WGS sequence"/>
</dbReference>
<feature type="compositionally biased region" description="Basic and acidic residues" evidence="8">
    <location>
        <begin position="392"/>
        <end position="403"/>
    </location>
</feature>
<dbReference type="PROSITE" id="PS50004">
    <property type="entry name" value="C2"/>
    <property type="match status" value="2"/>
</dbReference>
<comment type="subcellular location">
    <subcellularLocation>
        <location evidence="2">Cytoplasm</location>
    </subcellularLocation>
    <subcellularLocation>
        <location evidence="3">Late endosome</location>
    </subcellularLocation>
    <subcellularLocation>
        <location evidence="1">Recycling endosome</location>
    </subcellularLocation>
</comment>
<dbReference type="GO" id="GO:0055037">
    <property type="term" value="C:recycling endosome"/>
    <property type="evidence" value="ECO:0007669"/>
    <property type="project" value="UniProtKB-SubCell"/>
</dbReference>
<dbReference type="CDD" id="cd08676">
    <property type="entry name" value="C2A_Munc13-like"/>
    <property type="match status" value="1"/>
</dbReference>
<dbReference type="SUPFAM" id="SSF49562">
    <property type="entry name" value="C2 domain (Calcium/lipid-binding domain, CaLB)"/>
    <property type="match status" value="2"/>
</dbReference>
<evidence type="ECO:0000313" key="12">
    <source>
        <dbReference type="EnsemblMetazoa" id="SCAU006835-PA"/>
    </source>
</evidence>
<name>A0A1I8PCN0_STOCA</name>
<dbReference type="CDD" id="cd04009">
    <property type="entry name" value="C2B_Munc13-like"/>
    <property type="match status" value="1"/>
</dbReference>
<dbReference type="InterPro" id="IPR014772">
    <property type="entry name" value="Munc13_dom-2"/>
</dbReference>
<feature type="compositionally biased region" description="Polar residues" evidence="8">
    <location>
        <begin position="30"/>
        <end position="47"/>
    </location>
</feature>
<dbReference type="PANTHER" id="PTHR45999">
    <property type="entry name" value="UNC-13-4A, ISOFORM B"/>
    <property type="match status" value="1"/>
</dbReference>
<keyword evidence="13" id="KW-1185">Reference proteome</keyword>
<reference evidence="12" key="1">
    <citation type="submission" date="2020-05" db="UniProtKB">
        <authorList>
            <consortium name="EnsemblMetazoa"/>
        </authorList>
    </citation>
    <scope>IDENTIFICATION</scope>
    <source>
        <strain evidence="12">USDA</strain>
    </source>
</reference>
<evidence type="ECO:0000259" key="9">
    <source>
        <dbReference type="PROSITE" id="PS50004"/>
    </source>
</evidence>
<evidence type="ECO:0000256" key="5">
    <source>
        <dbReference type="ARBA" id="ARBA00022483"/>
    </source>
</evidence>
<dbReference type="InterPro" id="IPR052095">
    <property type="entry name" value="UNC-13_domain"/>
</dbReference>
<dbReference type="OrthoDB" id="7976202at2759"/>
<dbReference type="SMART" id="SM00239">
    <property type="entry name" value="C2"/>
    <property type="match status" value="2"/>
</dbReference>
<evidence type="ECO:0000256" key="7">
    <source>
        <dbReference type="ARBA" id="ARBA00022753"/>
    </source>
</evidence>
<dbReference type="GO" id="GO:0099503">
    <property type="term" value="C:secretory vesicle"/>
    <property type="evidence" value="ECO:0007669"/>
    <property type="project" value="TreeGrafter"/>
</dbReference>
<dbReference type="Pfam" id="PF00168">
    <property type="entry name" value="C2"/>
    <property type="match status" value="3"/>
</dbReference>
<dbReference type="Pfam" id="PF06292">
    <property type="entry name" value="MUN"/>
    <property type="match status" value="1"/>
</dbReference>
<dbReference type="PROSITE" id="PS51258">
    <property type="entry name" value="MHD1"/>
    <property type="match status" value="1"/>
</dbReference>
<gene>
    <name evidence="12" type="primary">106094000</name>
</gene>
<evidence type="ECO:0000259" key="11">
    <source>
        <dbReference type="PROSITE" id="PS51259"/>
    </source>
</evidence>
<evidence type="ECO:0000259" key="10">
    <source>
        <dbReference type="PROSITE" id="PS51258"/>
    </source>
</evidence>
<feature type="domain" description="MHD1" evidence="10">
    <location>
        <begin position="822"/>
        <end position="946"/>
    </location>
</feature>
<proteinExistence type="inferred from homology"/>
<organism evidence="12 13">
    <name type="scientific">Stomoxys calcitrans</name>
    <name type="common">Stable fly</name>
    <name type="synonym">Conops calcitrans</name>
    <dbReference type="NCBI Taxonomy" id="35570"/>
    <lineage>
        <taxon>Eukaryota</taxon>
        <taxon>Metazoa</taxon>
        <taxon>Ecdysozoa</taxon>
        <taxon>Arthropoda</taxon>
        <taxon>Hexapoda</taxon>
        <taxon>Insecta</taxon>
        <taxon>Pterygota</taxon>
        <taxon>Neoptera</taxon>
        <taxon>Endopterygota</taxon>
        <taxon>Diptera</taxon>
        <taxon>Brachycera</taxon>
        <taxon>Muscomorpha</taxon>
        <taxon>Muscoidea</taxon>
        <taxon>Muscidae</taxon>
        <taxon>Stomoxys</taxon>
    </lineage>
</organism>
<evidence type="ECO:0000256" key="8">
    <source>
        <dbReference type="SAM" id="MobiDB-lite"/>
    </source>
</evidence>
<dbReference type="GO" id="GO:0006887">
    <property type="term" value="P:exocytosis"/>
    <property type="evidence" value="ECO:0007669"/>
    <property type="project" value="UniProtKB-KW"/>
</dbReference>
<feature type="region of interest" description="Disordered" evidence="8">
    <location>
        <begin position="351"/>
        <end position="408"/>
    </location>
</feature>
<dbReference type="GO" id="GO:0005770">
    <property type="term" value="C:late endosome"/>
    <property type="evidence" value="ECO:0007669"/>
    <property type="project" value="UniProtKB-SubCell"/>
</dbReference>
<keyword evidence="5" id="KW-0268">Exocytosis</keyword>
<dbReference type="Gene3D" id="2.60.40.150">
    <property type="entry name" value="C2 domain"/>
    <property type="match status" value="2"/>
</dbReference>
<feature type="region of interest" description="Disordered" evidence="8">
    <location>
        <begin position="30"/>
        <end position="64"/>
    </location>
</feature>
<feature type="compositionally biased region" description="Pro residues" evidence="8">
    <location>
        <begin position="351"/>
        <end position="362"/>
    </location>
</feature>
<dbReference type="EnsemblMetazoa" id="SCAU006835-RA">
    <property type="protein sequence ID" value="SCAU006835-PA"/>
    <property type="gene ID" value="SCAU006835"/>
</dbReference>
<feature type="region of interest" description="Disordered" evidence="8">
    <location>
        <begin position="124"/>
        <end position="178"/>
    </location>
</feature>
<dbReference type="PROSITE" id="PS51259">
    <property type="entry name" value="MHD2"/>
    <property type="match status" value="1"/>
</dbReference>
<dbReference type="InterPro" id="IPR014770">
    <property type="entry name" value="Munc13_1"/>
</dbReference>
<dbReference type="PANTHER" id="PTHR45999:SF4">
    <property type="entry name" value="UNC-13-4A, ISOFORM B"/>
    <property type="match status" value="1"/>
</dbReference>
<dbReference type="VEuPathDB" id="VectorBase:SCAU006835"/>
<keyword evidence="7" id="KW-0967">Endosome</keyword>
<evidence type="ECO:0000256" key="3">
    <source>
        <dbReference type="ARBA" id="ARBA00004603"/>
    </source>
</evidence>
<feature type="compositionally biased region" description="Polar residues" evidence="8">
    <location>
        <begin position="55"/>
        <end position="64"/>
    </location>
</feature>
<feature type="compositionally biased region" description="Basic residues" evidence="8">
    <location>
        <begin position="382"/>
        <end position="391"/>
    </location>
</feature>
<accession>A0A1I8PCN0</accession>
<protein>
    <recommendedName>
        <fullName evidence="14">BAI1-associated protein 3</fullName>
    </recommendedName>
</protein>
<evidence type="ECO:0000256" key="4">
    <source>
        <dbReference type="ARBA" id="ARBA00005823"/>
    </source>
</evidence>